<gene>
    <name evidence="1" type="ORF">PILCRDRAFT_11920</name>
</gene>
<keyword evidence="2" id="KW-1185">Reference proteome</keyword>
<sequence>MPEGGILGHLRAFYGTGELTERANFHGHFLLWLVGRFFEFFEDIIHHHLPHDNDIKITSP</sequence>
<dbReference type="InParanoid" id="A0A0C3EYS3"/>
<dbReference type="AlphaFoldDB" id="A0A0C3EYS3"/>
<reference evidence="2" key="2">
    <citation type="submission" date="2015-01" db="EMBL/GenBank/DDBJ databases">
        <title>Evolutionary Origins and Diversification of the Mycorrhizal Mutualists.</title>
        <authorList>
            <consortium name="DOE Joint Genome Institute"/>
            <consortium name="Mycorrhizal Genomics Consortium"/>
            <person name="Kohler A."/>
            <person name="Kuo A."/>
            <person name="Nagy L.G."/>
            <person name="Floudas D."/>
            <person name="Copeland A."/>
            <person name="Barry K.W."/>
            <person name="Cichocki N."/>
            <person name="Veneault-Fourrey C."/>
            <person name="LaButti K."/>
            <person name="Lindquist E.A."/>
            <person name="Lipzen A."/>
            <person name="Lundell T."/>
            <person name="Morin E."/>
            <person name="Murat C."/>
            <person name="Riley R."/>
            <person name="Ohm R."/>
            <person name="Sun H."/>
            <person name="Tunlid A."/>
            <person name="Henrissat B."/>
            <person name="Grigoriev I.V."/>
            <person name="Hibbett D.S."/>
            <person name="Martin F."/>
        </authorList>
    </citation>
    <scope>NUCLEOTIDE SEQUENCE [LARGE SCALE GENOMIC DNA]</scope>
    <source>
        <strain evidence="2">F 1598</strain>
    </source>
</reference>
<dbReference type="Proteomes" id="UP000054166">
    <property type="component" value="Unassembled WGS sequence"/>
</dbReference>
<proteinExistence type="predicted"/>
<dbReference type="HOGENOM" id="CLU_2942628_0_0_1"/>
<evidence type="ECO:0000313" key="1">
    <source>
        <dbReference type="EMBL" id="KIM77660.1"/>
    </source>
</evidence>
<accession>A0A0C3EYS3</accession>
<organism evidence="1 2">
    <name type="scientific">Piloderma croceum (strain F 1598)</name>
    <dbReference type="NCBI Taxonomy" id="765440"/>
    <lineage>
        <taxon>Eukaryota</taxon>
        <taxon>Fungi</taxon>
        <taxon>Dikarya</taxon>
        <taxon>Basidiomycota</taxon>
        <taxon>Agaricomycotina</taxon>
        <taxon>Agaricomycetes</taxon>
        <taxon>Agaricomycetidae</taxon>
        <taxon>Atheliales</taxon>
        <taxon>Atheliaceae</taxon>
        <taxon>Piloderma</taxon>
    </lineage>
</organism>
<dbReference type="OrthoDB" id="432234at2759"/>
<dbReference type="STRING" id="765440.A0A0C3EYS3"/>
<dbReference type="EMBL" id="KN833023">
    <property type="protein sequence ID" value="KIM77660.1"/>
    <property type="molecule type" value="Genomic_DNA"/>
</dbReference>
<reference evidence="1 2" key="1">
    <citation type="submission" date="2014-04" db="EMBL/GenBank/DDBJ databases">
        <authorList>
            <consortium name="DOE Joint Genome Institute"/>
            <person name="Kuo A."/>
            <person name="Tarkka M."/>
            <person name="Buscot F."/>
            <person name="Kohler A."/>
            <person name="Nagy L.G."/>
            <person name="Floudas D."/>
            <person name="Copeland A."/>
            <person name="Barry K.W."/>
            <person name="Cichocki N."/>
            <person name="Veneault-Fourrey C."/>
            <person name="LaButti K."/>
            <person name="Lindquist E.A."/>
            <person name="Lipzen A."/>
            <person name="Lundell T."/>
            <person name="Morin E."/>
            <person name="Murat C."/>
            <person name="Sun H."/>
            <person name="Tunlid A."/>
            <person name="Henrissat B."/>
            <person name="Grigoriev I.V."/>
            <person name="Hibbett D.S."/>
            <person name="Martin F."/>
            <person name="Nordberg H.P."/>
            <person name="Cantor M.N."/>
            <person name="Hua S.X."/>
        </authorList>
    </citation>
    <scope>NUCLEOTIDE SEQUENCE [LARGE SCALE GENOMIC DNA]</scope>
    <source>
        <strain evidence="1 2">F 1598</strain>
    </source>
</reference>
<evidence type="ECO:0000313" key="2">
    <source>
        <dbReference type="Proteomes" id="UP000054166"/>
    </source>
</evidence>
<protein>
    <submittedName>
        <fullName evidence="1">Uncharacterized protein</fullName>
    </submittedName>
</protein>
<name>A0A0C3EYS3_PILCF</name>